<dbReference type="Pfam" id="PF12146">
    <property type="entry name" value="Hydrolase_4"/>
    <property type="match status" value="1"/>
</dbReference>
<accession>A0A0U1LKM1</accession>
<dbReference type="Gene3D" id="3.40.50.1820">
    <property type="entry name" value="alpha/beta hydrolase"/>
    <property type="match status" value="1"/>
</dbReference>
<keyword evidence="4" id="KW-1185">Reference proteome</keyword>
<gene>
    <name evidence="3" type="ORF">PISL3812_00293</name>
</gene>
<reference evidence="3 4" key="1">
    <citation type="submission" date="2015-04" db="EMBL/GenBank/DDBJ databases">
        <authorList>
            <person name="Syromyatnikov M.Y."/>
            <person name="Popov V.N."/>
        </authorList>
    </citation>
    <scope>NUCLEOTIDE SEQUENCE [LARGE SCALE GENOMIC DNA]</scope>
    <source>
        <strain evidence="3">WF-38-12</strain>
    </source>
</reference>
<dbReference type="Proteomes" id="UP000054383">
    <property type="component" value="Unassembled WGS sequence"/>
</dbReference>
<feature type="domain" description="Serine aminopeptidase S33" evidence="2">
    <location>
        <begin position="41"/>
        <end position="299"/>
    </location>
</feature>
<organism evidence="3 4">
    <name type="scientific">Talaromyces islandicus</name>
    <name type="common">Penicillium islandicum</name>
    <dbReference type="NCBI Taxonomy" id="28573"/>
    <lineage>
        <taxon>Eukaryota</taxon>
        <taxon>Fungi</taxon>
        <taxon>Dikarya</taxon>
        <taxon>Ascomycota</taxon>
        <taxon>Pezizomycotina</taxon>
        <taxon>Eurotiomycetes</taxon>
        <taxon>Eurotiomycetidae</taxon>
        <taxon>Eurotiales</taxon>
        <taxon>Trichocomaceae</taxon>
        <taxon>Talaromyces</taxon>
        <taxon>Talaromyces sect. Islandici</taxon>
    </lineage>
</organism>
<dbReference type="InterPro" id="IPR029058">
    <property type="entry name" value="AB_hydrolase_fold"/>
</dbReference>
<sequence>MPYVNSKYDGAMLYYRNYAPQVSPLCFHIDDSGHKKPNNPALVFSAGWPFSSHMYDDLAIRLCESHRYQCLLPDRRGFGKSEWSGPDSATKSSIDYSVFADDLGHIINSAEFSSSSNEDKDFVAIGTSLGCGEIVQMILDDPTGSLGRRCKGLIFICSSLPIPMQTDSKHFGPPRAYWDDLLTRLRQNSAEAIQSTLGVIFGASAIQNMPGGLKARFERMATEADPMAVERTVQIFLDRDLTDALREFGERWCDIPILMLHGSEDAANPVDRSPAYVMNLLPKSDSTLKVYEGSAHGLYQTDRERCIADIRHFLDKVNS</sequence>
<evidence type="ECO:0000259" key="2">
    <source>
        <dbReference type="Pfam" id="PF12146"/>
    </source>
</evidence>
<dbReference type="OrthoDB" id="408373at2759"/>
<dbReference type="SUPFAM" id="SSF53474">
    <property type="entry name" value="alpha/beta-Hydrolases"/>
    <property type="match status" value="1"/>
</dbReference>
<protein>
    <recommendedName>
        <fullName evidence="2">Serine aminopeptidase S33 domain-containing protein</fullName>
    </recommendedName>
</protein>
<dbReference type="EMBL" id="CVMT01000001">
    <property type="protein sequence ID" value="CRG82946.1"/>
    <property type="molecule type" value="Genomic_DNA"/>
</dbReference>
<dbReference type="AlphaFoldDB" id="A0A0U1LKM1"/>
<dbReference type="PANTHER" id="PTHR43798">
    <property type="entry name" value="MONOACYLGLYCEROL LIPASE"/>
    <property type="match status" value="1"/>
</dbReference>
<dbReference type="GO" id="GO:0016787">
    <property type="term" value="F:hydrolase activity"/>
    <property type="evidence" value="ECO:0007669"/>
    <property type="project" value="UniProtKB-KW"/>
</dbReference>
<dbReference type="InterPro" id="IPR050266">
    <property type="entry name" value="AB_hydrolase_sf"/>
</dbReference>
<evidence type="ECO:0000256" key="1">
    <source>
        <dbReference type="ARBA" id="ARBA00022801"/>
    </source>
</evidence>
<evidence type="ECO:0000313" key="3">
    <source>
        <dbReference type="EMBL" id="CRG82946.1"/>
    </source>
</evidence>
<name>A0A0U1LKM1_TALIS</name>
<dbReference type="OMA" id="EGQIRSW"/>
<proteinExistence type="predicted"/>
<dbReference type="GO" id="GO:0016020">
    <property type="term" value="C:membrane"/>
    <property type="evidence" value="ECO:0007669"/>
    <property type="project" value="TreeGrafter"/>
</dbReference>
<dbReference type="InterPro" id="IPR022742">
    <property type="entry name" value="Hydrolase_4"/>
</dbReference>
<keyword evidence="1" id="KW-0378">Hydrolase</keyword>
<dbReference type="PANTHER" id="PTHR43798:SF31">
    <property type="entry name" value="AB HYDROLASE SUPERFAMILY PROTEIN YCLE"/>
    <property type="match status" value="1"/>
</dbReference>
<evidence type="ECO:0000313" key="4">
    <source>
        <dbReference type="Proteomes" id="UP000054383"/>
    </source>
</evidence>